<keyword evidence="3" id="KW-1185">Reference proteome</keyword>
<dbReference type="WBParaSite" id="ASIM_0000462401-mRNA-1">
    <property type="protein sequence ID" value="ASIM_0000462401-mRNA-1"/>
    <property type="gene ID" value="ASIM_0000462401"/>
</dbReference>
<proteinExistence type="predicted"/>
<dbReference type="EMBL" id="UYRR01007706">
    <property type="protein sequence ID" value="VDK23834.1"/>
    <property type="molecule type" value="Genomic_DNA"/>
</dbReference>
<evidence type="ECO:0000313" key="4">
    <source>
        <dbReference type="WBParaSite" id="ASIM_0000462401-mRNA-1"/>
    </source>
</evidence>
<reference evidence="2 3" key="2">
    <citation type="submission" date="2018-11" db="EMBL/GenBank/DDBJ databases">
        <authorList>
            <consortium name="Pathogen Informatics"/>
        </authorList>
    </citation>
    <scope>NUCLEOTIDE SEQUENCE [LARGE SCALE GENOMIC DNA]</scope>
</reference>
<name>A0A0M3JAK3_ANISI</name>
<protein>
    <submittedName>
        <fullName evidence="2 4">Uncharacterized protein</fullName>
    </submittedName>
</protein>
<evidence type="ECO:0000313" key="3">
    <source>
        <dbReference type="Proteomes" id="UP000267096"/>
    </source>
</evidence>
<dbReference type="AlphaFoldDB" id="A0A0M3JAK3"/>
<organism evidence="4">
    <name type="scientific">Anisakis simplex</name>
    <name type="common">Herring worm</name>
    <dbReference type="NCBI Taxonomy" id="6269"/>
    <lineage>
        <taxon>Eukaryota</taxon>
        <taxon>Metazoa</taxon>
        <taxon>Ecdysozoa</taxon>
        <taxon>Nematoda</taxon>
        <taxon>Chromadorea</taxon>
        <taxon>Rhabditida</taxon>
        <taxon>Spirurina</taxon>
        <taxon>Ascaridomorpha</taxon>
        <taxon>Ascaridoidea</taxon>
        <taxon>Anisakidae</taxon>
        <taxon>Anisakis</taxon>
        <taxon>Anisakis simplex complex</taxon>
    </lineage>
</organism>
<feature type="compositionally biased region" description="Acidic residues" evidence="1">
    <location>
        <begin position="44"/>
        <end position="63"/>
    </location>
</feature>
<feature type="compositionally biased region" description="Polar residues" evidence="1">
    <location>
        <begin position="98"/>
        <end position="111"/>
    </location>
</feature>
<feature type="compositionally biased region" description="Polar residues" evidence="1">
    <location>
        <begin position="72"/>
        <end position="81"/>
    </location>
</feature>
<evidence type="ECO:0000313" key="2">
    <source>
        <dbReference type="EMBL" id="VDK23834.1"/>
    </source>
</evidence>
<feature type="compositionally biased region" description="Polar residues" evidence="1">
    <location>
        <begin position="169"/>
        <end position="191"/>
    </location>
</feature>
<feature type="region of interest" description="Disordered" evidence="1">
    <location>
        <begin position="166"/>
        <end position="198"/>
    </location>
</feature>
<dbReference type="Proteomes" id="UP000267096">
    <property type="component" value="Unassembled WGS sequence"/>
</dbReference>
<feature type="region of interest" description="Disordered" evidence="1">
    <location>
        <begin position="44"/>
        <end position="115"/>
    </location>
</feature>
<sequence length="235" mass="25727">MRSCCEGGAEERNTETSLVGMDLEEASVELMERVLESLGDEIDIDDLVSDGEGDDDTTDYEDSNELRAVQLPETSESQQKQDIVKDRLGSSPLPMSNPMDSGNVSSETMSQDLPVGNQRVSGESAYAEKCSAFSLKTISSRNGYRSLNKTLIKAIDNIVERSLTDEFSSKQSQLNPRKSRTTTPSGTSLSGQEEDDEGEGELMAKMFTRSMGIAAVGDDEKGWFVIIILSYHKDP</sequence>
<reference evidence="4" key="1">
    <citation type="submission" date="2017-02" db="UniProtKB">
        <authorList>
            <consortium name="WormBaseParasite"/>
        </authorList>
    </citation>
    <scope>IDENTIFICATION</scope>
</reference>
<gene>
    <name evidence="2" type="ORF">ASIM_LOCUS4437</name>
</gene>
<accession>A0A0M3JAK3</accession>
<evidence type="ECO:0000256" key="1">
    <source>
        <dbReference type="SAM" id="MobiDB-lite"/>
    </source>
</evidence>